<evidence type="ECO:0008006" key="3">
    <source>
        <dbReference type="Google" id="ProtNLM"/>
    </source>
</evidence>
<dbReference type="InterPro" id="IPR036874">
    <property type="entry name" value="Carbonic_anhydrase_sf"/>
</dbReference>
<dbReference type="Pfam" id="PF20393">
    <property type="entry name" value="Pro_CA_2"/>
    <property type="match status" value="1"/>
</dbReference>
<dbReference type="InterPro" id="IPR006311">
    <property type="entry name" value="TAT_signal"/>
</dbReference>
<dbReference type="SUPFAM" id="SSF53056">
    <property type="entry name" value="beta-carbonic anhydrase, cab"/>
    <property type="match status" value="1"/>
</dbReference>
<evidence type="ECO:0000313" key="1">
    <source>
        <dbReference type="EMBL" id="QCO17677.1"/>
    </source>
</evidence>
<gene>
    <name evidence="1" type="ORF">D3869_21015</name>
</gene>
<proteinExistence type="predicted"/>
<accession>A0A4D8R4T1</accession>
<name>A0A4D8R4T1_AZOBR</name>
<keyword evidence="1" id="KW-0614">Plasmid</keyword>
<dbReference type="EMBL" id="CP032346">
    <property type="protein sequence ID" value="QCO17677.1"/>
    <property type="molecule type" value="Genomic_DNA"/>
</dbReference>
<dbReference type="GO" id="GO:0004089">
    <property type="term" value="F:carbonate dehydratase activity"/>
    <property type="evidence" value="ECO:0007669"/>
    <property type="project" value="InterPro"/>
</dbReference>
<sequence length="198" mass="21460">MQHRQSSGIDFGSTCCGGLRHDSRRTFLKIAALGAGAALMAPLTAGAARAAQPTGEVEALLLSCMDYRLIDDIGRYMDGRGLTNRYDHVILAGASLGALTDRKKAWGEAFWDQVAVARQLHRIRRVMVMDHRDCGAYRVFLGTDLAADLMADPEKETAVHAEQLRALGAAIKERHPDLKVELLLMALDGSVESIADSA</sequence>
<dbReference type="GO" id="GO:0008270">
    <property type="term" value="F:zinc ion binding"/>
    <property type="evidence" value="ECO:0007669"/>
    <property type="project" value="InterPro"/>
</dbReference>
<organism evidence="1 2">
    <name type="scientific">Azospirillum brasilense</name>
    <dbReference type="NCBI Taxonomy" id="192"/>
    <lineage>
        <taxon>Bacteria</taxon>
        <taxon>Pseudomonadati</taxon>
        <taxon>Pseudomonadota</taxon>
        <taxon>Alphaproteobacteria</taxon>
        <taxon>Rhodospirillales</taxon>
        <taxon>Azospirillaceae</taxon>
        <taxon>Azospirillum</taxon>
    </lineage>
</organism>
<protein>
    <recommendedName>
        <fullName evidence="3">Twin-arginine translocation signal domain-containing protein</fullName>
    </recommendedName>
</protein>
<dbReference type="InterPro" id="IPR046871">
    <property type="entry name" value="Pro_CA_2"/>
</dbReference>
<dbReference type="Proteomes" id="UP000298693">
    <property type="component" value="Plasmid p1"/>
</dbReference>
<dbReference type="RefSeq" id="WP_137141768.1">
    <property type="nucleotide sequence ID" value="NZ_CP032346.1"/>
</dbReference>
<dbReference type="PROSITE" id="PS51318">
    <property type="entry name" value="TAT"/>
    <property type="match status" value="1"/>
</dbReference>
<geneLocation type="plasmid" evidence="1">
    <name>p1</name>
</geneLocation>
<evidence type="ECO:0000313" key="2">
    <source>
        <dbReference type="Proteomes" id="UP000298693"/>
    </source>
</evidence>
<dbReference type="Gene3D" id="3.40.1050.10">
    <property type="entry name" value="Carbonic anhydrase"/>
    <property type="match status" value="1"/>
</dbReference>
<dbReference type="AlphaFoldDB" id="A0A4D8R4T1"/>
<reference evidence="1 2" key="1">
    <citation type="submission" date="2018-09" db="EMBL/GenBank/DDBJ databases">
        <title>Whole genome based analysis of evolution and adaptive divergence in Indian and Brazilian strains of Azospirillum brasilense.</title>
        <authorList>
            <person name="Singh C."/>
            <person name="Tripathi A.K."/>
        </authorList>
    </citation>
    <scope>NUCLEOTIDE SEQUENCE [LARGE SCALE GENOMIC DNA]</scope>
    <source>
        <strain evidence="1 2">MTCC4039</strain>
        <plasmid evidence="1 2">p1</plasmid>
    </source>
</reference>